<evidence type="ECO:0000313" key="10">
    <source>
        <dbReference type="Proteomes" id="UP000281547"/>
    </source>
</evidence>
<dbReference type="PANTHER" id="PTHR11552">
    <property type="entry name" value="GLUCOSE-METHANOL-CHOLINE GMC OXIDOREDUCTASE"/>
    <property type="match status" value="1"/>
</dbReference>
<evidence type="ECO:0000256" key="4">
    <source>
        <dbReference type="ARBA" id="ARBA00022827"/>
    </source>
</evidence>
<dbReference type="InterPro" id="IPR007867">
    <property type="entry name" value="GMC_OxRtase_C"/>
</dbReference>
<protein>
    <recommendedName>
        <fullName evidence="7 8">Glucose-methanol-choline oxidoreductase N-terminal domain-containing protein</fullName>
    </recommendedName>
</protein>
<evidence type="ECO:0000259" key="8">
    <source>
        <dbReference type="PROSITE" id="PS00624"/>
    </source>
</evidence>
<comment type="caution">
    <text evidence="9">The sequence shown here is derived from an EMBL/GenBank/DDBJ whole genome shotgun (WGS) entry which is preliminary data.</text>
</comment>
<keyword evidence="3 6" id="KW-0285">Flavoprotein</keyword>
<name>A0A433X7N3_9HYPH</name>
<dbReference type="Pfam" id="PF05199">
    <property type="entry name" value="GMC_oxred_C"/>
    <property type="match status" value="1"/>
</dbReference>
<reference evidence="9 10" key="1">
    <citation type="journal article" date="2016" name="Int. J. Syst. Evol. Microbiol.">
        <title>Arsenicitalea aurantiaca gen. nov., sp. nov., a new member of the family Hyphomicrobiaceae, isolated from high-arsenic sediment.</title>
        <authorList>
            <person name="Mu Y."/>
            <person name="Zhou L."/>
            <person name="Zeng X.C."/>
            <person name="Liu L."/>
            <person name="Pan Y."/>
            <person name="Chen X."/>
            <person name="Wang J."/>
            <person name="Li S."/>
            <person name="Li W.J."/>
            <person name="Wang Y."/>
        </authorList>
    </citation>
    <scope>NUCLEOTIDE SEQUENCE [LARGE SCALE GENOMIC DNA]</scope>
    <source>
        <strain evidence="9 10">42-50</strain>
    </source>
</reference>
<evidence type="ECO:0000259" key="7">
    <source>
        <dbReference type="PROSITE" id="PS00623"/>
    </source>
</evidence>
<accession>A0A433X7N3</accession>
<dbReference type="InterPro" id="IPR036188">
    <property type="entry name" value="FAD/NAD-bd_sf"/>
</dbReference>
<evidence type="ECO:0000256" key="5">
    <source>
        <dbReference type="PIRSR" id="PIRSR000137-2"/>
    </source>
</evidence>
<feature type="domain" description="Glucose-methanol-choline oxidoreductase N-terminal" evidence="8">
    <location>
        <begin position="240"/>
        <end position="254"/>
    </location>
</feature>
<dbReference type="OrthoDB" id="9785276at2"/>
<dbReference type="InterPro" id="IPR012132">
    <property type="entry name" value="GMC_OxRdtase"/>
</dbReference>
<evidence type="ECO:0000256" key="6">
    <source>
        <dbReference type="RuleBase" id="RU003968"/>
    </source>
</evidence>
<dbReference type="RefSeq" id="WP_127188849.1">
    <property type="nucleotide sequence ID" value="NZ_RZNJ01000004.1"/>
</dbReference>
<dbReference type="Gene3D" id="3.50.50.60">
    <property type="entry name" value="FAD/NAD(P)-binding domain"/>
    <property type="match status" value="1"/>
</dbReference>
<evidence type="ECO:0000256" key="2">
    <source>
        <dbReference type="ARBA" id="ARBA00010790"/>
    </source>
</evidence>
<dbReference type="SUPFAM" id="SSF54373">
    <property type="entry name" value="FAD-linked reductases, C-terminal domain"/>
    <property type="match status" value="1"/>
</dbReference>
<keyword evidence="10" id="KW-1185">Reference proteome</keyword>
<evidence type="ECO:0000256" key="1">
    <source>
        <dbReference type="ARBA" id="ARBA00001974"/>
    </source>
</evidence>
<dbReference type="SUPFAM" id="SSF51905">
    <property type="entry name" value="FAD/NAD(P)-binding domain"/>
    <property type="match status" value="1"/>
</dbReference>
<gene>
    <name evidence="9" type="ORF">EMQ25_12110</name>
</gene>
<dbReference type="EMBL" id="RZNJ01000004">
    <property type="protein sequence ID" value="RUT30069.1"/>
    <property type="molecule type" value="Genomic_DNA"/>
</dbReference>
<comment type="similarity">
    <text evidence="2 6">Belongs to the GMC oxidoreductase family.</text>
</comment>
<feature type="binding site" evidence="5">
    <location>
        <begin position="91"/>
        <end position="94"/>
    </location>
    <ligand>
        <name>FAD</name>
        <dbReference type="ChEBI" id="CHEBI:57692"/>
    </ligand>
</feature>
<evidence type="ECO:0000313" key="9">
    <source>
        <dbReference type="EMBL" id="RUT30069.1"/>
    </source>
</evidence>
<dbReference type="Gene3D" id="3.30.560.10">
    <property type="entry name" value="Glucose Oxidase, domain 3"/>
    <property type="match status" value="1"/>
</dbReference>
<dbReference type="PROSITE" id="PS00623">
    <property type="entry name" value="GMC_OXRED_1"/>
    <property type="match status" value="1"/>
</dbReference>
<feature type="binding site" evidence="5">
    <location>
        <position position="206"/>
    </location>
    <ligand>
        <name>FAD</name>
        <dbReference type="ChEBI" id="CHEBI:57692"/>
    </ligand>
</feature>
<proteinExistence type="inferred from homology"/>
<dbReference type="InterPro" id="IPR000172">
    <property type="entry name" value="GMC_OxRdtase_N"/>
</dbReference>
<evidence type="ECO:0000256" key="3">
    <source>
        <dbReference type="ARBA" id="ARBA00022630"/>
    </source>
</evidence>
<dbReference type="GO" id="GO:0016614">
    <property type="term" value="F:oxidoreductase activity, acting on CH-OH group of donors"/>
    <property type="evidence" value="ECO:0007669"/>
    <property type="project" value="InterPro"/>
</dbReference>
<feature type="binding site" evidence="5">
    <location>
        <position position="83"/>
    </location>
    <ligand>
        <name>FAD</name>
        <dbReference type="ChEBI" id="CHEBI:57692"/>
    </ligand>
</feature>
<sequence>MRRPDILVIGGGSAGATLAGQLARDTTLQILLVESGGRPMPVVHELPILAGVLSAGNTTVWRDETEPEAGLGGRRLSWPRGRVLGGSSAINGVVWMRGRPSDYDRWQADGAQGWDWASVAPVFDALDGPEGAVGTLLHPASNPLYRAFLAAAREAGHPISQDFNLPPFEGVGRYALNVRNGRRVTSARAFLARPPANLMILTGANVAGLILEGRRVSGARIKYRGRTEDVFAGQTVLSAGAINSPRLLMVSGIGPANVLESAGIPVRAELPGVGQNLQDHICGRISHACPEPVSLRNLTRADRALAAGIEAMVLGRGEASVSPFGAGMLLRASPDAVEPDVQGFMIPGLSDYRLWLPGFGGEGPGHGFTASVYQLRPESRGSIAVRSADPDAPPIIRANYFSDPRDRDVLRLGMEQMALILGQPAMARYLGPRLSKTDPSDRDGFEAALGREAGTAFHPVGTCRIGRADDAMAVVTPDLRVRGLEGLRIADASVMPRITSGNTNAPSMMIGLRGARFITGSGPQAS</sequence>
<organism evidence="9 10">
    <name type="scientific">Arsenicitalea aurantiaca</name>
    <dbReference type="NCBI Taxonomy" id="1783274"/>
    <lineage>
        <taxon>Bacteria</taxon>
        <taxon>Pseudomonadati</taxon>
        <taxon>Pseudomonadota</taxon>
        <taxon>Alphaproteobacteria</taxon>
        <taxon>Hyphomicrobiales</taxon>
        <taxon>Devosiaceae</taxon>
        <taxon>Arsenicitalea</taxon>
    </lineage>
</organism>
<dbReference type="GO" id="GO:0050660">
    <property type="term" value="F:flavin adenine dinucleotide binding"/>
    <property type="evidence" value="ECO:0007669"/>
    <property type="project" value="InterPro"/>
</dbReference>
<dbReference type="Pfam" id="PF00732">
    <property type="entry name" value="GMC_oxred_N"/>
    <property type="match status" value="1"/>
</dbReference>
<keyword evidence="4 5" id="KW-0274">FAD</keyword>
<comment type="cofactor">
    <cofactor evidence="1 5">
        <name>FAD</name>
        <dbReference type="ChEBI" id="CHEBI:57692"/>
    </cofactor>
</comment>
<dbReference type="AlphaFoldDB" id="A0A433X7N3"/>
<dbReference type="Proteomes" id="UP000281547">
    <property type="component" value="Unassembled WGS sequence"/>
</dbReference>
<dbReference type="PROSITE" id="PS00624">
    <property type="entry name" value="GMC_OXRED_2"/>
    <property type="match status" value="1"/>
</dbReference>
<dbReference type="PIRSF" id="PIRSF000137">
    <property type="entry name" value="Alcohol_oxidase"/>
    <property type="match status" value="1"/>
</dbReference>
<dbReference type="PANTHER" id="PTHR11552:SF147">
    <property type="entry name" value="CHOLINE DEHYDROGENASE, MITOCHONDRIAL"/>
    <property type="match status" value="1"/>
</dbReference>
<feature type="domain" description="Glucose-methanol-choline oxidoreductase N-terminal" evidence="7">
    <location>
        <begin position="81"/>
        <end position="104"/>
    </location>
</feature>